<dbReference type="HOGENOM" id="CLU_836911_0_0_1"/>
<comment type="caution">
    <text evidence="2">The sequence shown here is derived from an EMBL/GenBank/DDBJ whole genome shotgun (WGS) entry which is preliminary data.</text>
</comment>
<feature type="region of interest" description="Disordered" evidence="1">
    <location>
        <begin position="1"/>
        <end position="21"/>
    </location>
</feature>
<evidence type="ECO:0000313" key="3">
    <source>
        <dbReference type="Proteomes" id="UP000005446"/>
    </source>
</evidence>
<feature type="region of interest" description="Disordered" evidence="1">
    <location>
        <begin position="39"/>
        <end position="58"/>
    </location>
</feature>
<dbReference type="AlphaFoldDB" id="H0EVZ5"/>
<sequence length="300" mass="34088">MTSEENKIKAMERSKMNCEDPKLAKEEITQAMAASRKIRPNLISTGGDNEDGAASLVDNRNPPDMISYLLKPEDIPSAVFPARYELEATFTPENADEEFPTTLPELAKSIYQHYEWRRLFPANRAKYALPKTAESSFITVFKTREQAEGEIRIFGADRGDDEGAWFIYQLSMEAVKKPMVLEGIEIGALKVAESRGVVVLKRYADGLRTESPPKIVEQADDKKAKRAKETVVMREILAHTPTAASRPDRVQQYLPDAAEDVSTTYWERLKLIEDGLKELEDTEARTHRVKRPKRTHHPQR</sequence>
<dbReference type="Proteomes" id="UP000005446">
    <property type="component" value="Unassembled WGS sequence"/>
</dbReference>
<gene>
    <name evidence="2" type="ORF">M7I_6953</name>
</gene>
<dbReference type="InParanoid" id="H0EVZ5"/>
<accession>H0EVZ5</accession>
<organism evidence="2 3">
    <name type="scientific">Glarea lozoyensis (strain ATCC 74030 / MF5533)</name>
    <dbReference type="NCBI Taxonomy" id="1104152"/>
    <lineage>
        <taxon>Eukaryota</taxon>
        <taxon>Fungi</taxon>
        <taxon>Dikarya</taxon>
        <taxon>Ascomycota</taxon>
        <taxon>Pezizomycotina</taxon>
        <taxon>Leotiomycetes</taxon>
        <taxon>Helotiales</taxon>
        <taxon>Helotiaceae</taxon>
        <taxon>Glarea</taxon>
    </lineage>
</organism>
<keyword evidence="3" id="KW-1185">Reference proteome</keyword>
<proteinExistence type="predicted"/>
<dbReference type="OrthoDB" id="10315643at2759"/>
<reference evidence="2 3" key="1">
    <citation type="journal article" date="2012" name="Eukaryot. Cell">
        <title>Genome sequence of the fungus Glarea lozoyensis: the first genome sequence of a species from the Helotiaceae family.</title>
        <authorList>
            <person name="Youssar L."/>
            <person name="Gruening B.A."/>
            <person name="Erxleben A."/>
            <person name="Guenther S."/>
            <person name="Huettel W."/>
        </authorList>
    </citation>
    <scope>NUCLEOTIDE SEQUENCE [LARGE SCALE GENOMIC DNA]</scope>
    <source>
        <strain evidence="3">ATCC 74030 / MF5533</strain>
    </source>
</reference>
<evidence type="ECO:0000256" key="1">
    <source>
        <dbReference type="SAM" id="MobiDB-lite"/>
    </source>
</evidence>
<dbReference type="EMBL" id="AGUE01000199">
    <property type="protein sequence ID" value="EHK97322.1"/>
    <property type="molecule type" value="Genomic_DNA"/>
</dbReference>
<feature type="region of interest" description="Disordered" evidence="1">
    <location>
        <begin position="280"/>
        <end position="300"/>
    </location>
</feature>
<feature type="compositionally biased region" description="Basic residues" evidence="1">
    <location>
        <begin position="287"/>
        <end position="300"/>
    </location>
</feature>
<name>H0EVZ5_GLAL7</name>
<evidence type="ECO:0000313" key="2">
    <source>
        <dbReference type="EMBL" id="EHK97322.1"/>
    </source>
</evidence>
<protein>
    <submittedName>
        <fullName evidence="2">Uncharacterized protein</fullName>
    </submittedName>
</protein>